<dbReference type="GO" id="GO:0046872">
    <property type="term" value="F:metal ion binding"/>
    <property type="evidence" value="ECO:0007669"/>
    <property type="project" value="UniProtKB-KW"/>
</dbReference>
<dbReference type="InterPro" id="IPR002157">
    <property type="entry name" value="Cbl-bd_prot"/>
</dbReference>
<feature type="binding site" evidence="15">
    <location>
        <position position="197"/>
    </location>
    <ligand>
        <name>cyanocob(III)alamin</name>
        <dbReference type="ChEBI" id="CHEBI:17439"/>
    </ligand>
</feature>
<keyword evidence="6" id="KW-0479">Metal-binding</keyword>
<evidence type="ECO:0000256" key="13">
    <source>
        <dbReference type="ARBA" id="ARBA00040958"/>
    </source>
</evidence>
<feature type="binding site" evidence="15">
    <location>
        <begin position="152"/>
        <end position="156"/>
    </location>
    <ligand>
        <name>cyanocob(III)alamin</name>
        <dbReference type="ChEBI" id="CHEBI:17439"/>
    </ligand>
</feature>
<evidence type="ECO:0000256" key="14">
    <source>
        <dbReference type="ARBA" id="ARBA00041463"/>
    </source>
</evidence>
<protein>
    <recommendedName>
        <fullName evidence="13">Transcobalamin-2</fullName>
    </recommendedName>
    <alternativeName>
        <fullName evidence="14">Transcobalamin II</fullName>
    </alternativeName>
</protein>
<dbReference type="OrthoDB" id="9440006at2759"/>
<evidence type="ECO:0000313" key="18">
    <source>
        <dbReference type="Proteomes" id="UP001652581"/>
    </source>
</evidence>
<accession>A0A6I9IQD9</accession>
<evidence type="ECO:0000256" key="4">
    <source>
        <dbReference type="ARBA" id="ARBA00022448"/>
    </source>
</evidence>
<evidence type="ECO:0000313" key="19">
    <source>
        <dbReference type="RefSeq" id="XP_006218115.1"/>
    </source>
</evidence>
<evidence type="ECO:0000256" key="11">
    <source>
        <dbReference type="ARBA" id="ARBA00037184"/>
    </source>
</evidence>
<evidence type="ECO:0000256" key="10">
    <source>
        <dbReference type="ARBA" id="ARBA00023285"/>
    </source>
</evidence>
<evidence type="ECO:0000256" key="5">
    <source>
        <dbReference type="ARBA" id="ARBA00022525"/>
    </source>
</evidence>
<evidence type="ECO:0000256" key="15">
    <source>
        <dbReference type="PIRSR" id="PIRSR602157-1"/>
    </source>
</evidence>
<reference evidence="19" key="1">
    <citation type="submission" date="2025-08" db="UniProtKB">
        <authorList>
            <consortium name="RefSeq"/>
        </authorList>
    </citation>
    <scope>IDENTIFICATION</scope>
</reference>
<feature type="chain" id="PRO_5026960600" description="Transcobalamin-2" evidence="17">
    <location>
        <begin position="19"/>
        <end position="432"/>
    </location>
</feature>
<evidence type="ECO:0000256" key="9">
    <source>
        <dbReference type="ARBA" id="ARBA00023157"/>
    </source>
</evidence>
<dbReference type="GeneID" id="102534972"/>
<keyword evidence="5" id="KW-0964">Secreted</keyword>
<comment type="subcellular location">
    <subcellularLocation>
        <location evidence="1">Secreted</location>
    </subcellularLocation>
</comment>
<keyword evidence="9 16" id="KW-1015">Disulfide bond</keyword>
<organism evidence="18 19">
    <name type="scientific">Vicugna pacos</name>
    <name type="common">Alpaca</name>
    <name type="synonym">Lama pacos</name>
    <dbReference type="NCBI Taxonomy" id="30538"/>
    <lineage>
        <taxon>Eukaryota</taxon>
        <taxon>Metazoa</taxon>
        <taxon>Chordata</taxon>
        <taxon>Craniata</taxon>
        <taxon>Vertebrata</taxon>
        <taxon>Euteleostomi</taxon>
        <taxon>Mammalia</taxon>
        <taxon>Eutheria</taxon>
        <taxon>Laurasiatheria</taxon>
        <taxon>Artiodactyla</taxon>
        <taxon>Tylopoda</taxon>
        <taxon>Camelidae</taxon>
        <taxon>Vicugna</taxon>
    </lineage>
</organism>
<keyword evidence="8" id="KW-0406">Ion transport</keyword>
<feature type="binding site" evidence="15">
    <location>
        <position position="245"/>
    </location>
    <ligand>
        <name>cyanocob(III)alamin</name>
        <dbReference type="ChEBI" id="CHEBI:17439"/>
    </ligand>
</feature>
<keyword evidence="3" id="KW-0171">Cobalt transport</keyword>
<evidence type="ECO:0000256" key="1">
    <source>
        <dbReference type="ARBA" id="ARBA00004613"/>
    </source>
</evidence>
<keyword evidence="4" id="KW-0813">Transport</keyword>
<feature type="signal peptide" evidence="17">
    <location>
        <begin position="1"/>
        <end position="18"/>
    </location>
</feature>
<feature type="binding site" evidence="15">
    <location>
        <position position="432"/>
    </location>
    <ligand>
        <name>cyanocob(III)alamin</name>
        <dbReference type="ChEBI" id="CHEBI:17439"/>
    </ligand>
</feature>
<evidence type="ECO:0000256" key="12">
    <source>
        <dbReference type="ARBA" id="ARBA00038518"/>
    </source>
</evidence>
<evidence type="ECO:0000256" key="3">
    <source>
        <dbReference type="ARBA" id="ARBA00022426"/>
    </source>
</evidence>
<sequence>MGRLGALFFLLGGLGALAQVCEITEVDSELVERLGQRLLPWMDRLSLEHLNPSVYVGLRLSSLQAGAKEAHYLHSLKLSYQQSLLRSASGNDNSDSEAKPSMGQLALYLLALRANCEFVGGRKGDRLVSQLKRFLEDEKGAIGHNHKGHPHTSYYQYSLGILALCLHQKRVHDSVVGKLLYAVEHEGHLRQAHLSVDSVAMAGLAFSCLELSNLNPSQRDRITLALGRVQEKILKAQTPEGHFGNVYSTPLALQLLMTSHTPTVELGAACLKAKAALLASLQHKTFRNPMMISQLLPVLNRKSYVDLIFPDCQAPRVTLEPAMETSSQTQVPEVIHVTLKVSSILSPYVQSISVPAGSSLEDVLKKAQDHGRFMYGTQASLSGPYLTSVMGKKAEGREFWQLLRAPNTPLLQGLADYRPRDGETIELRLVSW</sequence>
<comment type="function">
    <text evidence="11">Primary vitamin B12-binding and transport protein. Delivers cobalamin to cells.</text>
</comment>
<dbReference type="FunCoup" id="A0A6I9IQD9">
    <property type="interactions" value="341"/>
</dbReference>
<dbReference type="Proteomes" id="UP001652581">
    <property type="component" value="Chromosome 32"/>
</dbReference>
<feature type="disulfide bond" evidence="16">
    <location>
        <begin position="21"/>
        <end position="270"/>
    </location>
</feature>
<feature type="binding site" evidence="15">
    <location>
        <begin position="400"/>
        <end position="402"/>
    </location>
    <ligand>
        <name>cyanocob(III)alamin</name>
        <dbReference type="ChEBI" id="CHEBI:17439"/>
    </ligand>
</feature>
<gene>
    <name evidence="19" type="primary">TCN2</name>
</gene>
<dbReference type="GO" id="GO:0015889">
    <property type="term" value="P:cobalamin transport"/>
    <property type="evidence" value="ECO:0007669"/>
    <property type="project" value="InterPro"/>
</dbReference>
<keyword evidence="18" id="KW-1185">Reference proteome</keyword>
<dbReference type="AlphaFoldDB" id="A0A6I9IQD9"/>
<dbReference type="Pfam" id="PF01122">
    <property type="entry name" value="Cobalamin_bind"/>
    <property type="match status" value="1"/>
</dbReference>
<dbReference type="PANTHER" id="PTHR10559">
    <property type="entry name" value="TRANSCOBALAMIN-1/GASTRIC INTRINSIC FACTOR"/>
    <property type="match status" value="1"/>
</dbReference>
<evidence type="ECO:0000256" key="8">
    <source>
        <dbReference type="ARBA" id="ARBA00023065"/>
    </source>
</evidence>
<feature type="binding site" evidence="15">
    <location>
        <position position="294"/>
    </location>
    <ligand>
        <name>cyanocob(III)alamin</name>
        <dbReference type="ChEBI" id="CHEBI:17439"/>
    </ligand>
</feature>
<comment type="similarity">
    <text evidence="2">Belongs to the eukaryotic cobalamin transport proteins family.</text>
</comment>
<dbReference type="InParanoid" id="A0A6I9IQD9"/>
<feature type="binding site" evidence="15">
    <location>
        <position position="410"/>
    </location>
    <ligand>
        <name>cyanocob(III)alamin</name>
        <dbReference type="ChEBI" id="CHEBI:17439"/>
    </ligand>
</feature>
<evidence type="ECO:0000256" key="6">
    <source>
        <dbReference type="ARBA" id="ARBA00022723"/>
    </source>
</evidence>
<dbReference type="FunFam" id="1.50.10.20:FF:000013">
    <property type="entry name" value="Transcobalamin-2"/>
    <property type="match status" value="1"/>
</dbReference>
<dbReference type="GO" id="GO:0031419">
    <property type="term" value="F:cobalamin binding"/>
    <property type="evidence" value="ECO:0007669"/>
    <property type="project" value="InterPro"/>
</dbReference>
<evidence type="ECO:0000256" key="16">
    <source>
        <dbReference type="PIRSR" id="PIRSR602157-2"/>
    </source>
</evidence>
<comment type="subunit">
    <text evidence="12">Interacts with CD320 (via LDL-receptor class A domains).</text>
</comment>
<evidence type="ECO:0000256" key="17">
    <source>
        <dbReference type="SAM" id="SignalP"/>
    </source>
</evidence>
<name>A0A6I9IQD9_VICPA</name>
<feature type="disulfide bond" evidence="16">
    <location>
        <begin position="165"/>
        <end position="208"/>
    </location>
</feature>
<dbReference type="KEGG" id="vpc:102534972"/>
<keyword evidence="10 15" id="KW-0170">Cobalt</keyword>
<dbReference type="Gene3D" id="1.50.10.20">
    <property type="match status" value="1"/>
</dbReference>
<dbReference type="GO" id="GO:0005615">
    <property type="term" value="C:extracellular space"/>
    <property type="evidence" value="ECO:0007669"/>
    <property type="project" value="TreeGrafter"/>
</dbReference>
<evidence type="ECO:0000256" key="7">
    <source>
        <dbReference type="ARBA" id="ARBA00022729"/>
    </source>
</evidence>
<dbReference type="GO" id="GO:0006824">
    <property type="term" value="P:cobalt ion transport"/>
    <property type="evidence" value="ECO:0007669"/>
    <property type="project" value="UniProtKB-KW"/>
</dbReference>
<dbReference type="PANTHER" id="PTHR10559:SF14">
    <property type="entry name" value="TRANSCOBALAMIN-2"/>
    <property type="match status" value="1"/>
</dbReference>
<dbReference type="CTD" id="6948"/>
<dbReference type="Gene3D" id="2.170.130.30">
    <property type="match status" value="1"/>
</dbReference>
<dbReference type="RefSeq" id="XP_006218115.1">
    <property type="nucleotide sequence ID" value="XM_006218053.4"/>
</dbReference>
<keyword evidence="7 17" id="KW-0732">Signal</keyword>
<evidence type="ECO:0000256" key="2">
    <source>
        <dbReference type="ARBA" id="ARBA00006449"/>
    </source>
</evidence>
<proteinExistence type="inferred from homology"/>
<dbReference type="InterPro" id="IPR051588">
    <property type="entry name" value="Cobalamin_Transport"/>
</dbReference>
<feature type="binding site" evidence="15">
    <location>
        <begin position="385"/>
        <end position="386"/>
    </location>
    <ligand>
        <name>cyanocob(III)alamin</name>
        <dbReference type="ChEBI" id="CHEBI:17439"/>
    </ligand>
</feature>